<organism evidence="1 2">
    <name type="scientific">Penicillium polonicum</name>
    <dbReference type="NCBI Taxonomy" id="60169"/>
    <lineage>
        <taxon>Eukaryota</taxon>
        <taxon>Fungi</taxon>
        <taxon>Dikarya</taxon>
        <taxon>Ascomycota</taxon>
        <taxon>Pezizomycotina</taxon>
        <taxon>Eurotiomycetes</taxon>
        <taxon>Eurotiomycetidae</taxon>
        <taxon>Eurotiales</taxon>
        <taxon>Aspergillaceae</taxon>
        <taxon>Penicillium</taxon>
    </lineage>
</organism>
<evidence type="ECO:0000313" key="1">
    <source>
        <dbReference type="EMBL" id="OQD61405.1"/>
    </source>
</evidence>
<sequence>MAKNEKAQAAMGSDRDLIFPDHHAQDIFAKINLGPVNKHENNLEKANRCWELLKYLVSSKAHRMLDGLAFQQLRPSKMLRWSMITICHRGCKHISLAHPSLSLRNSHLILHWLHLTCIRGLGTLDVALEVGEEKGLKIPTSKCKMSQEPREFTSTAMFRDYIRVMFNYRELGLNLHTAALHYHSE</sequence>
<name>A0A1V6N9U3_PENPO</name>
<dbReference type="EMBL" id="MDYM01000017">
    <property type="protein sequence ID" value="OQD61405.1"/>
    <property type="molecule type" value="Genomic_DNA"/>
</dbReference>
<dbReference type="Proteomes" id="UP000191408">
    <property type="component" value="Unassembled WGS sequence"/>
</dbReference>
<comment type="caution">
    <text evidence="1">The sequence shown here is derived from an EMBL/GenBank/DDBJ whole genome shotgun (WGS) entry which is preliminary data.</text>
</comment>
<dbReference type="AlphaFoldDB" id="A0A1V6N9U3"/>
<keyword evidence="2" id="KW-1185">Reference proteome</keyword>
<protein>
    <submittedName>
        <fullName evidence="1">Uncharacterized protein</fullName>
    </submittedName>
</protein>
<proteinExistence type="predicted"/>
<evidence type="ECO:0000313" key="2">
    <source>
        <dbReference type="Proteomes" id="UP000191408"/>
    </source>
</evidence>
<dbReference type="OrthoDB" id="3853075at2759"/>
<gene>
    <name evidence="1" type="ORF">PENPOL_c017G04198</name>
</gene>
<accession>A0A1V6N9U3</accession>
<reference evidence="2" key="1">
    <citation type="journal article" date="2017" name="Nat. Microbiol.">
        <title>Global analysis of biosynthetic gene clusters reveals vast potential of secondary metabolite production in Penicillium species.</title>
        <authorList>
            <person name="Nielsen J.C."/>
            <person name="Grijseels S."/>
            <person name="Prigent S."/>
            <person name="Ji B."/>
            <person name="Dainat J."/>
            <person name="Nielsen K.F."/>
            <person name="Frisvad J.C."/>
            <person name="Workman M."/>
            <person name="Nielsen J."/>
        </authorList>
    </citation>
    <scope>NUCLEOTIDE SEQUENCE [LARGE SCALE GENOMIC DNA]</scope>
    <source>
        <strain evidence="2">IBT 4502</strain>
    </source>
</reference>